<accession>A0ABS2FG24</accession>
<name>A0ABS2FG24_9CLOT</name>
<comment type="similarity">
    <text evidence="1">Belongs to the UbiD family.</text>
</comment>
<evidence type="ECO:0000259" key="4">
    <source>
        <dbReference type="Pfam" id="PF20696"/>
    </source>
</evidence>
<dbReference type="PANTHER" id="PTHR30108:SF17">
    <property type="entry name" value="FERULIC ACID DECARBOXYLASE 1"/>
    <property type="match status" value="1"/>
</dbReference>
<dbReference type="Pfam" id="PF20695">
    <property type="entry name" value="UbiD_N"/>
    <property type="match status" value="1"/>
</dbReference>
<dbReference type="NCBIfam" id="TIGR03701">
    <property type="entry name" value="mena_SCO4490"/>
    <property type="match status" value="1"/>
</dbReference>
<feature type="domain" description="3-octaprenyl-4-hydroxybenzoate carboxy-lyase-like N-terminal" evidence="3">
    <location>
        <begin position="11"/>
        <end position="84"/>
    </location>
</feature>
<dbReference type="Gene3D" id="3.40.1670.10">
    <property type="entry name" value="UbiD C-terminal domain-like"/>
    <property type="match status" value="2"/>
</dbReference>
<dbReference type="Pfam" id="PF01977">
    <property type="entry name" value="UbiD"/>
    <property type="match status" value="1"/>
</dbReference>
<keyword evidence="6" id="KW-1185">Reference proteome</keyword>
<feature type="domain" description="3-octaprenyl-4-hydroxybenzoate carboxy-lyase-like C-terminal" evidence="4">
    <location>
        <begin position="475"/>
        <end position="565"/>
    </location>
</feature>
<protein>
    <submittedName>
        <fullName evidence="5">Menaquinone biosynthesis decarboxylase</fullName>
    </submittedName>
</protein>
<evidence type="ECO:0000256" key="1">
    <source>
        <dbReference type="ARBA" id="ARBA00010021"/>
    </source>
</evidence>
<sequence length="614" mass="70055">MPFKDIQAFMKVLESKGQLKRITAEVDSDLEITEITDRISKEVGPALLFENVKGSKYPVLINAMGSYERMSLALGVDKLEEVEEDIANLINMQNYIKTPKLIKSIPSLTRLLAVLPWRLPIKGACQEVIEHDPDLSTIPVLKCWPDDGGKFITLPLVMTKDPDTGVQNTGMYRMQIYDKNTTGMHWHWHKDGREIYDKYRKLGGKMPVSVAIGCDPAITFSAIAPLPKMIDEMMFAGYLRKWPVKMVKSITNDIYVPADAEFVLEGYVDVNEPLRLEGPFGDHTGYYSLADMYPVFHVTCITHKKNAVYPTTIVGRPPMEDCYMSKATERAFLPLLKMIYPEIVDYSLPFEGVFHNCVIVSIKKRFPGHGKKVMNSLWGMGQMMYAKMIIVVDETINPHDIKAVTKQVFESIDMKKDLVFSEGPLDALDHASANDHYGYRLGIDATKKFKAEGNNIRWNCQVKSSLELDKYLESHEKIASFNYPINGAMQGALIVSINKSESNDAKKLIKELWNHEDMKYNKFLIVVDKDVDANDISTVAWKVFNNIDAKRDLLIEEVNFDNEDCFGHRLGIDATKKFKEEGHNREWPDDIVMSEDIKKKVTKRWSEYGFEKNI</sequence>
<dbReference type="Proteomes" id="UP000767334">
    <property type="component" value="Unassembled WGS sequence"/>
</dbReference>
<evidence type="ECO:0000313" key="6">
    <source>
        <dbReference type="Proteomes" id="UP000767334"/>
    </source>
</evidence>
<dbReference type="Gene3D" id="1.20.5.570">
    <property type="entry name" value="Single helix bin"/>
    <property type="match status" value="1"/>
</dbReference>
<dbReference type="InterPro" id="IPR022390">
    <property type="entry name" value="HBDC"/>
</dbReference>
<dbReference type="EMBL" id="JACJLL010000040">
    <property type="protein sequence ID" value="MBM6819286.1"/>
    <property type="molecule type" value="Genomic_DNA"/>
</dbReference>
<reference evidence="5 6" key="1">
    <citation type="journal article" date="2021" name="Sci. Rep.">
        <title>The distribution of antibiotic resistance genes in chicken gut microbiota commensals.</title>
        <authorList>
            <person name="Juricova H."/>
            <person name="Matiasovicova J."/>
            <person name="Kubasova T."/>
            <person name="Cejkova D."/>
            <person name="Rychlik I."/>
        </authorList>
    </citation>
    <scope>NUCLEOTIDE SEQUENCE [LARGE SCALE GENOMIC DNA]</scope>
    <source>
        <strain evidence="5 6">An435</strain>
    </source>
</reference>
<evidence type="ECO:0000259" key="2">
    <source>
        <dbReference type="Pfam" id="PF01977"/>
    </source>
</evidence>
<proteinExistence type="inferred from homology"/>
<dbReference type="InterPro" id="IPR002830">
    <property type="entry name" value="UbiD"/>
</dbReference>
<dbReference type="SUPFAM" id="SSF50475">
    <property type="entry name" value="FMN-binding split barrel"/>
    <property type="match status" value="1"/>
</dbReference>
<dbReference type="Pfam" id="PF20696">
    <property type="entry name" value="UbiD_C"/>
    <property type="match status" value="2"/>
</dbReference>
<feature type="domain" description="3-octaprenyl-4-hydroxybenzoate carboxy-lyase-like C-terminal" evidence="4">
    <location>
        <begin position="322"/>
        <end position="445"/>
    </location>
</feature>
<dbReference type="PANTHER" id="PTHR30108">
    <property type="entry name" value="3-OCTAPRENYL-4-HYDROXYBENZOATE CARBOXY-LYASE-RELATED"/>
    <property type="match status" value="1"/>
</dbReference>
<dbReference type="InterPro" id="IPR049383">
    <property type="entry name" value="UbiD-like_N"/>
</dbReference>
<evidence type="ECO:0000259" key="3">
    <source>
        <dbReference type="Pfam" id="PF20695"/>
    </source>
</evidence>
<dbReference type="SUPFAM" id="SSF143968">
    <property type="entry name" value="UbiD C-terminal domain-like"/>
    <property type="match status" value="2"/>
</dbReference>
<dbReference type="InterPro" id="IPR049381">
    <property type="entry name" value="UbiD-like_C"/>
</dbReference>
<dbReference type="RefSeq" id="WP_204572219.1">
    <property type="nucleotide sequence ID" value="NZ_JACJLL010000040.1"/>
</dbReference>
<dbReference type="NCBIfam" id="TIGR00148">
    <property type="entry name" value="UbiD family decarboxylase"/>
    <property type="match status" value="1"/>
</dbReference>
<gene>
    <name evidence="5" type="ORF">H6A19_08050</name>
</gene>
<dbReference type="InterPro" id="IPR048304">
    <property type="entry name" value="UbiD_Rift_dom"/>
</dbReference>
<comment type="caution">
    <text evidence="5">The sequence shown here is derived from an EMBL/GenBank/DDBJ whole genome shotgun (WGS) entry which is preliminary data.</text>
</comment>
<evidence type="ECO:0000313" key="5">
    <source>
        <dbReference type="EMBL" id="MBM6819286.1"/>
    </source>
</evidence>
<feature type="domain" description="3-octaprenyl-4-hydroxybenzoate carboxy-lyase-like Rift-related" evidence="2">
    <location>
        <begin position="123"/>
        <end position="317"/>
    </location>
</feature>
<organism evidence="5 6">
    <name type="scientific">Clostridium saudiense</name>
    <dbReference type="NCBI Taxonomy" id="1414720"/>
    <lineage>
        <taxon>Bacteria</taxon>
        <taxon>Bacillati</taxon>
        <taxon>Bacillota</taxon>
        <taxon>Clostridia</taxon>
        <taxon>Eubacteriales</taxon>
        <taxon>Clostridiaceae</taxon>
        <taxon>Clostridium</taxon>
    </lineage>
</organism>